<feature type="domain" description="Histidine kinase" evidence="4">
    <location>
        <begin position="2176"/>
        <end position="2363"/>
    </location>
</feature>
<dbReference type="InterPro" id="IPR003018">
    <property type="entry name" value="GAF"/>
</dbReference>
<dbReference type="SMART" id="SM00065">
    <property type="entry name" value="GAF"/>
    <property type="match status" value="1"/>
</dbReference>
<dbReference type="RefSeq" id="WP_190570477.1">
    <property type="nucleotide sequence ID" value="NZ_JACJQL010000051.1"/>
</dbReference>
<dbReference type="Pfam" id="PF00069">
    <property type="entry name" value="Pkinase"/>
    <property type="match status" value="1"/>
</dbReference>
<dbReference type="InterPro" id="IPR027417">
    <property type="entry name" value="P-loop_NTPase"/>
</dbReference>
<feature type="domain" description="Protein kinase" evidence="3">
    <location>
        <begin position="7"/>
        <end position="271"/>
    </location>
</feature>
<name>A0ABR8BN65_9NOSO</name>
<accession>A0ABR8BN65</accession>
<keyword evidence="2" id="KW-0472">Membrane</keyword>
<dbReference type="InterPro" id="IPR035965">
    <property type="entry name" value="PAS-like_dom_sf"/>
</dbReference>
<dbReference type="SUPFAM" id="SSF55781">
    <property type="entry name" value="GAF domain-like"/>
    <property type="match status" value="1"/>
</dbReference>
<dbReference type="InterPro" id="IPR000700">
    <property type="entry name" value="PAS-assoc_C"/>
</dbReference>
<dbReference type="InterPro" id="IPR003594">
    <property type="entry name" value="HATPase_dom"/>
</dbReference>
<dbReference type="InterPro" id="IPR011990">
    <property type="entry name" value="TPR-like_helical_dom_sf"/>
</dbReference>
<dbReference type="InterPro" id="IPR005467">
    <property type="entry name" value="His_kinase_dom"/>
</dbReference>
<keyword evidence="8" id="KW-1185">Reference proteome</keyword>
<dbReference type="Pfam" id="PF00989">
    <property type="entry name" value="PAS"/>
    <property type="match status" value="1"/>
</dbReference>
<dbReference type="Pfam" id="PF13185">
    <property type="entry name" value="GAF_2"/>
    <property type="match status" value="1"/>
</dbReference>
<dbReference type="Gene3D" id="3.30.450.20">
    <property type="entry name" value="PAS domain"/>
    <property type="match status" value="5"/>
</dbReference>
<dbReference type="Gene3D" id="3.40.50.300">
    <property type="entry name" value="P-loop containing nucleotide triphosphate hydrolases"/>
    <property type="match status" value="1"/>
</dbReference>
<dbReference type="PANTHER" id="PTHR43642:SF1">
    <property type="entry name" value="HYBRID SIGNAL TRANSDUCTION HISTIDINE KINASE G"/>
    <property type="match status" value="1"/>
</dbReference>
<dbReference type="SMART" id="SM00086">
    <property type="entry name" value="PAC"/>
    <property type="match status" value="4"/>
</dbReference>
<dbReference type="PROSITE" id="PS50112">
    <property type="entry name" value="PAS"/>
    <property type="match status" value="4"/>
</dbReference>
<feature type="domain" description="PAS" evidence="5">
    <location>
        <begin position="1915"/>
        <end position="1987"/>
    </location>
</feature>
<dbReference type="InterPro" id="IPR011009">
    <property type="entry name" value="Kinase-like_dom_sf"/>
</dbReference>
<feature type="domain" description="PAS" evidence="5">
    <location>
        <begin position="1792"/>
        <end position="1861"/>
    </location>
</feature>
<dbReference type="CDD" id="cd00130">
    <property type="entry name" value="PAS"/>
    <property type="match status" value="4"/>
</dbReference>
<dbReference type="PROSITE" id="PS50113">
    <property type="entry name" value="PAC"/>
    <property type="match status" value="4"/>
</dbReference>
<dbReference type="SUPFAM" id="SSF56112">
    <property type="entry name" value="Protein kinase-like (PK-like)"/>
    <property type="match status" value="1"/>
</dbReference>
<dbReference type="InterPro" id="IPR000014">
    <property type="entry name" value="PAS"/>
</dbReference>
<dbReference type="Pfam" id="PF08447">
    <property type="entry name" value="PAS_3"/>
    <property type="match status" value="1"/>
</dbReference>
<keyword evidence="2" id="KW-1133">Transmembrane helix</keyword>
<evidence type="ECO:0000259" key="5">
    <source>
        <dbReference type="PROSITE" id="PS50112"/>
    </source>
</evidence>
<dbReference type="SMART" id="SM00091">
    <property type="entry name" value="PAS"/>
    <property type="match status" value="5"/>
</dbReference>
<feature type="domain" description="PAS" evidence="5">
    <location>
        <begin position="1657"/>
        <end position="1711"/>
    </location>
</feature>
<evidence type="ECO:0000259" key="4">
    <source>
        <dbReference type="PROSITE" id="PS50109"/>
    </source>
</evidence>
<dbReference type="Gene3D" id="3.30.450.40">
    <property type="match status" value="1"/>
</dbReference>
<protein>
    <submittedName>
        <fullName evidence="7">PAS domain S-box protein</fullName>
    </submittedName>
</protein>
<gene>
    <name evidence="7" type="ORF">H6G14_24420</name>
</gene>
<dbReference type="Gene3D" id="3.30.565.10">
    <property type="entry name" value="Histidine kinase-like ATPase, C-terminal domain"/>
    <property type="match status" value="1"/>
</dbReference>
<dbReference type="InterPro" id="IPR036890">
    <property type="entry name" value="HATPase_C_sf"/>
</dbReference>
<dbReference type="InterPro" id="IPR041664">
    <property type="entry name" value="AAA_16"/>
</dbReference>
<dbReference type="InterPro" id="IPR053159">
    <property type="entry name" value="Hybrid_Histidine_Kinase"/>
</dbReference>
<comment type="caution">
    <text evidence="7">The sequence shown here is derived from an EMBL/GenBank/DDBJ whole genome shotgun (WGS) entry which is preliminary data.</text>
</comment>
<feature type="domain" description="PAC" evidence="6">
    <location>
        <begin position="1991"/>
        <end position="2044"/>
    </location>
</feature>
<dbReference type="InterPro" id="IPR001610">
    <property type="entry name" value="PAC"/>
</dbReference>
<dbReference type="Pfam" id="PF07730">
    <property type="entry name" value="HisKA_3"/>
    <property type="match status" value="1"/>
</dbReference>
<dbReference type="Pfam" id="PF13188">
    <property type="entry name" value="PAS_8"/>
    <property type="match status" value="1"/>
</dbReference>
<dbReference type="InterPro" id="IPR011712">
    <property type="entry name" value="Sig_transdc_His_kin_sub3_dim/P"/>
</dbReference>
<proteinExistence type="predicted"/>
<dbReference type="SUPFAM" id="SSF55785">
    <property type="entry name" value="PYP-like sensor domain (PAS domain)"/>
    <property type="match status" value="5"/>
</dbReference>
<evidence type="ECO:0000313" key="8">
    <source>
        <dbReference type="Proteomes" id="UP000621307"/>
    </source>
</evidence>
<dbReference type="NCBIfam" id="TIGR00229">
    <property type="entry name" value="sensory_box"/>
    <property type="match status" value="5"/>
</dbReference>
<sequence length="2363" mass="266265">MITLPGIAIQNKIYESSNSLVYRGIREDGVEIVVKMLKLDYPSPQELTRYRQEYKIIRSLNLEGVIKAYSQQDYQRTLVILLEDFGGESLEKWMQKRPDIFCPMPLSTFLGIAIALSDILGRIHAANIIHKDINPGNIVLNPDTGVVKIIDFGVATQFNRTNPTFKSPHVLEGTLAYLSPEQTGRMNRMIDYRTDFYSLGVTFYELLTGQLPFPTQDILELVHCHIAKPPIPVHELNATIPKPISGIILKLMAKNAEDRYQSAWGIKADLERCAGQLAEMGQINAMSLGRQDVSEQFCIPQKLYGREAQTKALLAAFDRVARKETFGEICQLESGIENAQFNVELMLVAGYAGVGKTALVQELYKPITAKHGYFISGKFDQFRRNIPYSAIVDALQKLVQQLLGEPDEQVQQWQERLLSALGSNGQIIIDVIPEVEFIIGKQLPVPEVGATEAQNRFNLTFQRFVRVFCAKEHPLVIFLDDLQWVDSATLKLIELILLDEQTQSLFLIGAYRDHEVSPTHSLILMLESLRNQGAVLQEIILTPLTLEPLSQLIAETLHRNPDTVPVRSLAQVVLRKTEGNPFFVGEFLKLLHSENLLTFDAQQLSWQWNLAEIEAQDITANVVELLLRQLQKLPEATQQVLSIAACVGSEFDLETLAIVCEKLPKAIFQDLLEAIQAGLIQPLSELDEGLLVQEYKFSHDRVQQAAYVLIDESHKQVVHLQIGRKLLEKTSPEQRSDRLFEIIDHLNQGLELVTARSERTEIARLNLMAGQKAKAATAYEAAFKYFTTGLKLLNWESWLSEYDLTLALYSQAAEAAYLHGCFDEMEQLVEVVLARAKTVVDKVQAYDSRIQGYLSQGNLKEALKIGLEVLKLLGVILPENPSELDVRGRLESTAALLAQREIEDLINLPEMTAPEPLAAMSILANIGAAAFIVSPALMILITCKTVNLSINYGNAIWSPLYYAAYGFFLCGVVQDIELGYKFGQLALSLAERLKTRKGKAKALQLFSDHVMQWKVHLKETIPLLVEAYQEGVETGDFETAGYAAYDVCYNSFFVGEELTQLEQKMATYSKAVDRIRRESPSTWIAMVWQTILNLLDRSLNPSRLVGRLCNEEEALSHAIAIKDGTAIQILYLHKVMLCYLFGEHHQAGQTAILARRHFEEATAIKVLPVFCFYHSLALLSLLLDASNSQKVAWLNCVNTNQEKMQKWAEHAPMNYLHKFYLVEAEKARVLGQFLEAEEFYERAIAGATEHEFIQEEALAYELAAKHYLARGREKIAQTYMKEAHYCYDRWGATAKVKDLETRYPQFFSQSSRAASASVPITTETITNPFHTAFDLAAVMKASQAISREIELKQLLRSLMQTLIENAGAQTGYLILENSGEWSIEAACELNADENACATQVLQSIPIADQLPESIIQYVIRTLKPVTLNDATREDAFINEPYIQQNQPQSIFCLPLLNQAKLVGVLYLENRLAAGVFTPERSQVLQLLSTQAAIAIENANLYSELQAKESKIAQFLEAIPVGIAIVDATGCPYYTNQCGNQLTGKETDTSIAPEQISEAYQLYVAGTDQIYPAESLPIVRALRGERIRTEDIEIRRDRVSILIEARGTPVFDRQGNITYAIATFQDITERKQAEKLLADYNCTLEQQVAERTAALRQSEANYRNLIQTANSIILRTDRQGRIRYMNDYGLSFFGYEEDQILGRTLLETIVPETETSGRDLKQFVHNLFHNLEASLPQAYLQTENENLCRDGRRVWIAWSNQVIFNEQGEVVEILSVGNDTTQRRQAEEALQRSEAKFRNIFENSQVGIFRTRLSDGLLLDANQRYANLLGFDSSEEMIGFEHATDYYVNPSDRQKFLEVLKRDGEVRSYEAQGRKRDGTVFWGLFSAYLNADDDYIEGVIADISDLKQTEAALQTSEERLRLALTASNQGLYDFDLKTEERIVNPEYALMLGYDPATFHETIPEWIARLHPDDRESVVATYRACITGEIPNFQVEYRLRTQDGQWKWIRSVGKIVTWNESGEPIRALGVVTDINDCKQAEAALQASEAELRALFSAIPDPLFVFSAEGRFLEIMVLERNLLWQPFEEMIGKTMHQLGREEADEFLGYIQQVLRTQQILTVEYGAFLNGREMWFSARIAPISHDQVIWLVRDITAQKQAEEASILEERNRMAREIHDTLAQAFTGILAQVGAAKQVLTDDVEAAQAHLDLIKELARTGLTEARRSVIALRPQLLEEGSLQSALHRLVAQIRAAATDTTLYYEIEGAVYSLPTEVENNLLRIGQEALTNAIRYANADEIRVELVYDRDQFCLRVRDNGQGFGVGSISASEGFGLLGMSERAERIGAQLTIRSQPGQGTEIIVTVNP</sequence>
<feature type="domain" description="PAC" evidence="6">
    <location>
        <begin position="1866"/>
        <end position="1914"/>
    </location>
</feature>
<dbReference type="CDD" id="cd16917">
    <property type="entry name" value="HATPase_UhpB-NarQ-NarX-like"/>
    <property type="match status" value="1"/>
</dbReference>
<dbReference type="EMBL" id="JACJQL010000051">
    <property type="protein sequence ID" value="MBD2254393.1"/>
    <property type="molecule type" value="Genomic_DNA"/>
</dbReference>
<dbReference type="Pfam" id="PF08448">
    <property type="entry name" value="PAS_4"/>
    <property type="match status" value="2"/>
</dbReference>
<reference evidence="7 8" key="1">
    <citation type="journal article" date="2020" name="ISME J.">
        <title>Comparative genomics reveals insights into cyanobacterial evolution and habitat adaptation.</title>
        <authorList>
            <person name="Chen M.Y."/>
            <person name="Teng W.K."/>
            <person name="Zhao L."/>
            <person name="Hu C.X."/>
            <person name="Zhou Y.K."/>
            <person name="Han B.P."/>
            <person name="Song L.R."/>
            <person name="Shu W.S."/>
        </authorList>
    </citation>
    <scope>NUCLEOTIDE SEQUENCE [LARGE SCALE GENOMIC DNA]</scope>
    <source>
        <strain evidence="7 8">FACHB-3921</strain>
    </source>
</reference>
<feature type="domain" description="PAC" evidence="6">
    <location>
        <begin position="1739"/>
        <end position="1791"/>
    </location>
</feature>
<keyword evidence="1" id="KW-0808">Transferase</keyword>
<dbReference type="InterPro" id="IPR013656">
    <property type="entry name" value="PAS_4"/>
</dbReference>
<dbReference type="Pfam" id="PF02518">
    <property type="entry name" value="HATPase_c"/>
    <property type="match status" value="1"/>
</dbReference>
<dbReference type="SUPFAM" id="SSF52540">
    <property type="entry name" value="P-loop containing nucleoside triphosphate hydrolases"/>
    <property type="match status" value="1"/>
</dbReference>
<dbReference type="Gene3D" id="1.20.5.1930">
    <property type="match status" value="1"/>
</dbReference>
<dbReference type="CDD" id="cd14014">
    <property type="entry name" value="STKc_PknB_like"/>
    <property type="match status" value="1"/>
</dbReference>
<dbReference type="Gene3D" id="1.10.510.10">
    <property type="entry name" value="Transferase(Phosphotransferase) domain 1"/>
    <property type="match status" value="1"/>
</dbReference>
<dbReference type="PROSITE" id="PS50011">
    <property type="entry name" value="PROTEIN_KINASE_DOM"/>
    <property type="match status" value="1"/>
</dbReference>
<evidence type="ECO:0000313" key="7">
    <source>
        <dbReference type="EMBL" id="MBD2254393.1"/>
    </source>
</evidence>
<feature type="transmembrane region" description="Helical" evidence="2">
    <location>
        <begin position="917"/>
        <end position="941"/>
    </location>
</feature>
<dbReference type="Pfam" id="PF13191">
    <property type="entry name" value="AAA_16"/>
    <property type="match status" value="1"/>
</dbReference>
<dbReference type="InterPro" id="IPR029016">
    <property type="entry name" value="GAF-like_dom_sf"/>
</dbReference>
<dbReference type="SUPFAM" id="SSF55874">
    <property type="entry name" value="ATPase domain of HSP90 chaperone/DNA topoisomerase II/histidine kinase"/>
    <property type="match status" value="1"/>
</dbReference>
<dbReference type="InterPro" id="IPR000719">
    <property type="entry name" value="Prot_kinase_dom"/>
</dbReference>
<dbReference type="Proteomes" id="UP000621307">
    <property type="component" value="Unassembled WGS sequence"/>
</dbReference>
<evidence type="ECO:0000259" key="6">
    <source>
        <dbReference type="PROSITE" id="PS50113"/>
    </source>
</evidence>
<organism evidence="7 8">
    <name type="scientific">Nostoc parmelioides FACHB-3921</name>
    <dbReference type="NCBI Taxonomy" id="2692909"/>
    <lineage>
        <taxon>Bacteria</taxon>
        <taxon>Bacillati</taxon>
        <taxon>Cyanobacteriota</taxon>
        <taxon>Cyanophyceae</taxon>
        <taxon>Nostocales</taxon>
        <taxon>Nostocaceae</taxon>
        <taxon>Nostoc</taxon>
    </lineage>
</organism>
<keyword evidence="2" id="KW-0812">Transmembrane</keyword>
<dbReference type="InterPro" id="IPR013655">
    <property type="entry name" value="PAS_fold_3"/>
</dbReference>
<dbReference type="PANTHER" id="PTHR43642">
    <property type="entry name" value="HYBRID SIGNAL TRANSDUCTION HISTIDINE KINASE G"/>
    <property type="match status" value="1"/>
</dbReference>
<keyword evidence="1" id="KW-0418">Kinase</keyword>
<dbReference type="SUPFAM" id="SSF48452">
    <property type="entry name" value="TPR-like"/>
    <property type="match status" value="1"/>
</dbReference>
<dbReference type="PROSITE" id="PS50109">
    <property type="entry name" value="HIS_KIN"/>
    <property type="match status" value="1"/>
</dbReference>
<feature type="domain" description="PAC" evidence="6">
    <location>
        <begin position="1586"/>
        <end position="1638"/>
    </location>
</feature>
<dbReference type="InterPro" id="IPR013767">
    <property type="entry name" value="PAS_fold"/>
</dbReference>
<evidence type="ECO:0000256" key="1">
    <source>
        <dbReference type="ARBA" id="ARBA00022777"/>
    </source>
</evidence>
<feature type="domain" description="PAS" evidence="5">
    <location>
        <begin position="2045"/>
        <end position="2114"/>
    </location>
</feature>
<evidence type="ECO:0000259" key="3">
    <source>
        <dbReference type="PROSITE" id="PS50011"/>
    </source>
</evidence>
<evidence type="ECO:0000256" key="2">
    <source>
        <dbReference type="SAM" id="Phobius"/>
    </source>
</evidence>
<dbReference type="SMART" id="SM00387">
    <property type="entry name" value="HATPase_c"/>
    <property type="match status" value="1"/>
</dbReference>